<dbReference type="GO" id="GO:0002250">
    <property type="term" value="P:adaptive immune response"/>
    <property type="evidence" value="ECO:0007669"/>
    <property type="project" value="UniProtKB-KW"/>
</dbReference>
<dbReference type="PROSITE" id="PS50835">
    <property type="entry name" value="IG_LIKE"/>
    <property type="match status" value="1"/>
</dbReference>
<feature type="domain" description="Ig-like" evidence="14">
    <location>
        <begin position="108"/>
        <end position="204"/>
    </location>
</feature>
<gene>
    <name evidence="15" type="ORF">MATL_G00000020</name>
</gene>
<keyword evidence="10" id="KW-0325">Glycoprotein</keyword>
<evidence type="ECO:0000256" key="9">
    <source>
        <dbReference type="ARBA" id="ARBA00023157"/>
    </source>
</evidence>
<dbReference type="InterPro" id="IPR007110">
    <property type="entry name" value="Ig-like_dom"/>
</dbReference>
<evidence type="ECO:0000256" key="6">
    <source>
        <dbReference type="ARBA" id="ARBA00022989"/>
    </source>
</evidence>
<keyword evidence="5" id="KW-0391">Immunity</keyword>
<evidence type="ECO:0000256" key="11">
    <source>
        <dbReference type="ARBA" id="ARBA00023182"/>
    </source>
</evidence>
<dbReference type="GO" id="GO:0042613">
    <property type="term" value="C:MHC class II protein complex"/>
    <property type="evidence" value="ECO:0007669"/>
    <property type="project" value="UniProtKB-KW"/>
</dbReference>
<evidence type="ECO:0000256" key="10">
    <source>
        <dbReference type="ARBA" id="ARBA00023180"/>
    </source>
</evidence>
<comment type="subcellular location">
    <subcellularLocation>
        <location evidence="1">Membrane</location>
        <topology evidence="1">Single-pass type I membrane protein</topology>
    </subcellularLocation>
</comment>
<dbReference type="PANTHER" id="PTHR19944">
    <property type="entry name" value="MHC CLASS II-RELATED"/>
    <property type="match status" value="1"/>
</dbReference>
<comment type="similarity">
    <text evidence="2">Belongs to the MHC class II family.</text>
</comment>
<evidence type="ECO:0000256" key="13">
    <source>
        <dbReference type="SAM" id="Phobius"/>
    </source>
</evidence>
<dbReference type="InterPro" id="IPR003006">
    <property type="entry name" value="Ig/MHC_CS"/>
</dbReference>
<keyword evidence="16" id="KW-1185">Reference proteome</keyword>
<dbReference type="SMART" id="SM00920">
    <property type="entry name" value="MHC_II_alpha"/>
    <property type="match status" value="1"/>
</dbReference>
<evidence type="ECO:0000256" key="7">
    <source>
        <dbReference type="ARBA" id="ARBA00023130"/>
    </source>
</evidence>
<dbReference type="PROSITE" id="PS00290">
    <property type="entry name" value="IG_MHC"/>
    <property type="match status" value="1"/>
</dbReference>
<dbReference type="SMART" id="SM00407">
    <property type="entry name" value="IGc1"/>
    <property type="match status" value="1"/>
</dbReference>
<dbReference type="InterPro" id="IPR011162">
    <property type="entry name" value="MHC_I/II-like_Ag-recog"/>
</dbReference>
<dbReference type="InterPro" id="IPR013783">
    <property type="entry name" value="Ig-like_fold"/>
</dbReference>
<evidence type="ECO:0000259" key="14">
    <source>
        <dbReference type="PROSITE" id="PS50835"/>
    </source>
</evidence>
<dbReference type="Gene3D" id="2.60.40.10">
    <property type="entry name" value="Immunoglobulins"/>
    <property type="match status" value="1"/>
</dbReference>
<evidence type="ECO:0000256" key="5">
    <source>
        <dbReference type="ARBA" id="ARBA00022859"/>
    </source>
</evidence>
<evidence type="ECO:0000313" key="15">
    <source>
        <dbReference type="EMBL" id="KAG7491161.1"/>
    </source>
</evidence>
<evidence type="ECO:0000256" key="8">
    <source>
        <dbReference type="ARBA" id="ARBA00023136"/>
    </source>
</evidence>
<keyword evidence="4" id="KW-0732">Signal</keyword>
<keyword evidence="8 13" id="KW-0472">Membrane</keyword>
<evidence type="ECO:0000256" key="2">
    <source>
        <dbReference type="ARBA" id="ARBA00007394"/>
    </source>
</evidence>
<dbReference type="Pfam" id="PF00993">
    <property type="entry name" value="MHC_II_alpha"/>
    <property type="match status" value="1"/>
</dbReference>
<proteinExistence type="inferred from homology"/>
<organism evidence="15 16">
    <name type="scientific">Megalops atlanticus</name>
    <name type="common">Tarpon</name>
    <name type="synonym">Clupea gigantea</name>
    <dbReference type="NCBI Taxonomy" id="7932"/>
    <lineage>
        <taxon>Eukaryota</taxon>
        <taxon>Metazoa</taxon>
        <taxon>Chordata</taxon>
        <taxon>Craniata</taxon>
        <taxon>Vertebrata</taxon>
        <taxon>Euteleostomi</taxon>
        <taxon>Actinopterygii</taxon>
        <taxon>Neopterygii</taxon>
        <taxon>Teleostei</taxon>
        <taxon>Elopiformes</taxon>
        <taxon>Megalopidae</taxon>
        <taxon>Megalops</taxon>
    </lineage>
</organism>
<dbReference type="InterPro" id="IPR003597">
    <property type="entry name" value="Ig_C1-set"/>
</dbReference>
<evidence type="ECO:0000256" key="3">
    <source>
        <dbReference type="ARBA" id="ARBA00022692"/>
    </source>
</evidence>
<name>A0A9D3QF73_MEGAT</name>
<dbReference type="SUPFAM" id="SSF54452">
    <property type="entry name" value="MHC antigen-recognition domain"/>
    <property type="match status" value="1"/>
</dbReference>
<dbReference type="InterPro" id="IPR036179">
    <property type="entry name" value="Ig-like_dom_sf"/>
</dbReference>
<reference evidence="15" key="1">
    <citation type="submission" date="2021-01" db="EMBL/GenBank/DDBJ databases">
        <authorList>
            <person name="Zahm M."/>
            <person name="Roques C."/>
            <person name="Cabau C."/>
            <person name="Klopp C."/>
            <person name="Donnadieu C."/>
            <person name="Jouanno E."/>
            <person name="Lampietro C."/>
            <person name="Louis A."/>
            <person name="Herpin A."/>
            <person name="Echchiki A."/>
            <person name="Berthelot C."/>
            <person name="Parey E."/>
            <person name="Roest-Crollius H."/>
            <person name="Braasch I."/>
            <person name="Postlethwait J."/>
            <person name="Bobe J."/>
            <person name="Montfort J."/>
            <person name="Bouchez O."/>
            <person name="Begum T."/>
            <person name="Mejri S."/>
            <person name="Adams A."/>
            <person name="Chen W.-J."/>
            <person name="Guiguen Y."/>
        </authorList>
    </citation>
    <scope>NUCLEOTIDE SEQUENCE</scope>
    <source>
        <strain evidence="15">YG-15Mar2019-1</strain>
        <tissue evidence="15">Brain</tissue>
    </source>
</reference>
<dbReference type="SUPFAM" id="SSF48726">
    <property type="entry name" value="Immunoglobulin"/>
    <property type="match status" value="1"/>
</dbReference>
<evidence type="ECO:0000256" key="1">
    <source>
        <dbReference type="ARBA" id="ARBA00004479"/>
    </source>
</evidence>
<protein>
    <recommendedName>
        <fullName evidence="14">Ig-like domain-containing protein</fullName>
    </recommendedName>
</protein>
<dbReference type="InterPro" id="IPR050160">
    <property type="entry name" value="MHC/Immunoglobulin"/>
</dbReference>
<dbReference type="InterPro" id="IPR001003">
    <property type="entry name" value="MHC_II_a_N"/>
</dbReference>
<dbReference type="GO" id="GO:0002504">
    <property type="term" value="P:antigen processing and presentation of peptide or polysaccharide antigen via MHC class II"/>
    <property type="evidence" value="ECO:0007669"/>
    <property type="project" value="UniProtKB-KW"/>
</dbReference>
<keyword evidence="9" id="KW-1015">Disulfide bond</keyword>
<dbReference type="Pfam" id="PF07654">
    <property type="entry name" value="C1-set"/>
    <property type="match status" value="1"/>
</dbReference>
<keyword evidence="3 13" id="KW-0812">Transmembrane</keyword>
<accession>A0A9D3QF73</accession>
<dbReference type="InterPro" id="IPR014745">
    <property type="entry name" value="MHC_II_a/b_N"/>
</dbReference>
<keyword evidence="6 13" id="KW-1133">Transmembrane helix</keyword>
<comment type="caution">
    <text evidence="15">The sequence shown here is derived from an EMBL/GenBank/DDBJ whole genome shotgun (WGS) entry which is preliminary data.</text>
</comment>
<dbReference type="EMBL" id="JAFDVH010000001">
    <property type="protein sequence ID" value="KAG7491161.1"/>
    <property type="molecule type" value="Genomic_DNA"/>
</dbReference>
<dbReference type="PANTHER" id="PTHR19944:SF86">
    <property type="entry name" value="HLA CLASS II HISTOCOMPATIBILITY ANTIGEN, DR ALPHA CHAIN"/>
    <property type="match status" value="1"/>
</dbReference>
<sequence>MRLYIIVSLYSIYPVIICTEVQAPHKEIALTGCSHAGNEEDIIELDGGEIFYVDFIKKQVVSALPKFADPISWPGRYEAVLCFLAVCKNDLDVFTKAEESPTEAQDAPQSTVYPRDDVELGKENTLICFVNNFYPPPVKVKWTKNDREVKEGVTLSRYYPNDDGTFNQFSTLSFTPEEGDIYTCTVEHKALTEPQTKIWETEVSPQAGVGATAFCGVGLTVGLLGVATGTFFLIKGNNCN</sequence>
<dbReference type="AlphaFoldDB" id="A0A9D3QF73"/>
<dbReference type="OrthoDB" id="8935021at2759"/>
<dbReference type="Proteomes" id="UP001046870">
    <property type="component" value="Chromosome 1"/>
</dbReference>
<keyword evidence="12" id="KW-0393">Immunoglobulin domain</keyword>
<evidence type="ECO:0000256" key="12">
    <source>
        <dbReference type="ARBA" id="ARBA00023319"/>
    </source>
</evidence>
<keyword evidence="7" id="KW-1064">Adaptive immunity</keyword>
<keyword evidence="11" id="KW-0491">MHC II</keyword>
<dbReference type="CDD" id="cd05767">
    <property type="entry name" value="IgC1_MHC_II_alpha"/>
    <property type="match status" value="1"/>
</dbReference>
<evidence type="ECO:0000256" key="4">
    <source>
        <dbReference type="ARBA" id="ARBA00022729"/>
    </source>
</evidence>
<feature type="transmembrane region" description="Helical" evidence="13">
    <location>
        <begin position="211"/>
        <end position="234"/>
    </location>
</feature>
<evidence type="ECO:0000313" key="16">
    <source>
        <dbReference type="Proteomes" id="UP001046870"/>
    </source>
</evidence>
<dbReference type="Gene3D" id="3.10.320.10">
    <property type="entry name" value="Class II Histocompatibility Antigen, M Beta Chain, Chain B, domain 1"/>
    <property type="match status" value="1"/>
</dbReference>